<dbReference type="InterPro" id="IPR050921">
    <property type="entry name" value="T4SS_GSP_E_ATPase"/>
</dbReference>
<dbReference type="EMBL" id="FOPZ01000020">
    <property type="protein sequence ID" value="SFH70689.1"/>
    <property type="molecule type" value="Genomic_DNA"/>
</dbReference>
<dbReference type="Gene3D" id="3.30.450.380">
    <property type="match status" value="2"/>
</dbReference>
<dbReference type="Proteomes" id="UP000323537">
    <property type="component" value="Unassembled WGS sequence"/>
</dbReference>
<name>A0A1I3C938_9EURY</name>
<sequence length="831" mass="90481">MSGKENRYIGSPDTGRSDERRDVTSPTLRIGGGSEDPDASVPAPVSPDDPEAWYAPDVRAQYESAPGVVATIRERDGGRFGYDVREPPLSTADERALERVREHFSAVRGRRPLTRAGAVERAEAGFEPKYERVLDRLLSTTAAARRRIGHHALCELRLFGDLTPVALDGRIEVADVGDDRELVVHTDAFAPLETGVDADAEYVERVAGERLARYAVEFAGFAVDVVIYRERLLGSDAFETKYAALEPDLLPGDEALIRDCERRIWETPVDRLIDDRTAFVAEHARRYLSRRLAGGSSPRGWVATVRERVRNALVDRDLLAPSVDPTYADDRLEDLVYYVLRDFVGEGVLTVPIRDPHLEDVEANRVGERVKVVPRPAVLSSAAAGATDDPAADAVEGDSPSGRAGIDPLAGGGRIPTNLAFTDESRFVDVVTRLSARDGVELNASTPSAKVNLDVDGVSETVRCAVALPVISADGPHVSIRKQAPDPLTPVDLIARNALSTELVTLLWLLYEHRGVVLFAGPTGAGKTTLMNAHMPFIPFDDRPISIDEGSREVRLPHETGVALTTRDHENDYKAVSMATLMTEANYLNPDVEVIAEINTPASFETFAETVNTGHGVVGTTHAADVETLVNRAIERGLPPYLLREIDLVVFPRQVGGDRYVAQAVEPLSPAEYDALDPAATESRTGDPKHGGAGVVERDDTTVHYNTVAWRDPAGGFRMDGAPTADAATSYADGRRRLHALARLAERTDRDLEAVESEFAAKHRYVEYLVRDGLDDFDELFEFLADLRADEAATVERAARSLRRETDGDGRSGDERTGDERSGNGPSGGVP</sequence>
<feature type="compositionally biased region" description="Low complexity" evidence="2">
    <location>
        <begin position="382"/>
        <end position="394"/>
    </location>
</feature>
<dbReference type="Gene3D" id="3.40.50.300">
    <property type="entry name" value="P-loop containing nucleotide triphosphate hydrolases"/>
    <property type="match status" value="1"/>
</dbReference>
<dbReference type="PANTHER" id="PTHR30486">
    <property type="entry name" value="TWITCHING MOTILITY PROTEIN PILT"/>
    <property type="match status" value="1"/>
</dbReference>
<protein>
    <submittedName>
        <fullName evidence="4">Type IV secretory pathway ATPase VirB11/Archaellum biosynthesis ATPase</fullName>
    </submittedName>
</protein>
<reference evidence="4 5" key="1">
    <citation type="submission" date="2016-10" db="EMBL/GenBank/DDBJ databases">
        <authorList>
            <person name="Varghese N."/>
            <person name="Submissions S."/>
        </authorList>
    </citation>
    <scope>NUCLEOTIDE SEQUENCE [LARGE SCALE GENOMIC DNA]</scope>
    <source>
        <strain evidence="4 5">CGMCC 1.6377</strain>
    </source>
</reference>
<dbReference type="AlphaFoldDB" id="A0A1I3C938"/>
<gene>
    <name evidence="4" type="ORF">SAMN04488066_12011</name>
</gene>
<evidence type="ECO:0000259" key="3">
    <source>
        <dbReference type="Pfam" id="PF00437"/>
    </source>
</evidence>
<comment type="similarity">
    <text evidence="1">Belongs to the GSP E family.</text>
</comment>
<accession>A0A1I3C938</accession>
<feature type="domain" description="Bacterial type II secretion system protein E" evidence="3">
    <location>
        <begin position="449"/>
        <end position="644"/>
    </location>
</feature>
<keyword evidence="5" id="KW-1185">Reference proteome</keyword>
<feature type="region of interest" description="Disordered" evidence="2">
    <location>
        <begin position="797"/>
        <end position="831"/>
    </location>
</feature>
<organism evidence="4 5">
    <name type="scientific">Halorubrum aquaticum</name>
    <dbReference type="NCBI Taxonomy" id="387340"/>
    <lineage>
        <taxon>Archaea</taxon>
        <taxon>Methanobacteriati</taxon>
        <taxon>Methanobacteriota</taxon>
        <taxon>Stenosarchaea group</taxon>
        <taxon>Halobacteria</taxon>
        <taxon>Halobacteriales</taxon>
        <taxon>Haloferacaceae</taxon>
        <taxon>Halorubrum</taxon>
    </lineage>
</organism>
<evidence type="ECO:0000256" key="2">
    <source>
        <dbReference type="SAM" id="MobiDB-lite"/>
    </source>
</evidence>
<dbReference type="InterPro" id="IPR001482">
    <property type="entry name" value="T2SS/T4SS_dom"/>
</dbReference>
<dbReference type="GO" id="GO:0016887">
    <property type="term" value="F:ATP hydrolysis activity"/>
    <property type="evidence" value="ECO:0007669"/>
    <property type="project" value="InterPro"/>
</dbReference>
<dbReference type="Pfam" id="PF00437">
    <property type="entry name" value="T2SSE"/>
    <property type="match status" value="1"/>
</dbReference>
<proteinExistence type="inferred from homology"/>
<evidence type="ECO:0000313" key="4">
    <source>
        <dbReference type="EMBL" id="SFH70689.1"/>
    </source>
</evidence>
<dbReference type="PANTHER" id="PTHR30486:SF14">
    <property type="entry name" value="FLAGELLA ACCESSORY PROTEIN I"/>
    <property type="match status" value="1"/>
</dbReference>
<dbReference type="InterPro" id="IPR027417">
    <property type="entry name" value="P-loop_NTPase"/>
</dbReference>
<dbReference type="SUPFAM" id="SSF52540">
    <property type="entry name" value="P-loop containing nucleoside triphosphate hydrolases"/>
    <property type="match status" value="1"/>
</dbReference>
<evidence type="ECO:0000256" key="1">
    <source>
        <dbReference type="ARBA" id="ARBA00006611"/>
    </source>
</evidence>
<feature type="region of interest" description="Disordered" evidence="2">
    <location>
        <begin position="381"/>
        <end position="410"/>
    </location>
</feature>
<dbReference type="RefSeq" id="WP_149785307.1">
    <property type="nucleotide sequence ID" value="NZ_BAAADP010000003.1"/>
</dbReference>
<feature type="compositionally biased region" description="Basic and acidic residues" evidence="2">
    <location>
        <begin position="797"/>
        <end position="822"/>
    </location>
</feature>
<feature type="region of interest" description="Disordered" evidence="2">
    <location>
        <begin position="1"/>
        <end position="52"/>
    </location>
</feature>
<evidence type="ECO:0000313" key="5">
    <source>
        <dbReference type="Proteomes" id="UP000323537"/>
    </source>
</evidence>
<dbReference type="OrthoDB" id="262046at2157"/>